<feature type="transmembrane region" description="Helical" evidence="8">
    <location>
        <begin position="271"/>
        <end position="289"/>
    </location>
</feature>
<evidence type="ECO:0000256" key="5">
    <source>
        <dbReference type="ARBA" id="ARBA00022692"/>
    </source>
</evidence>
<dbReference type="GO" id="GO:0016020">
    <property type="term" value="C:membrane"/>
    <property type="evidence" value="ECO:0007669"/>
    <property type="project" value="UniProtKB-SubCell"/>
</dbReference>
<dbReference type="FunCoup" id="D4H494">
    <property type="interactions" value="307"/>
</dbReference>
<dbReference type="AlphaFoldDB" id="D4H494"/>
<dbReference type="InterPro" id="IPR038770">
    <property type="entry name" value="Na+/solute_symporter_sf"/>
</dbReference>
<comment type="similarity">
    <text evidence="2">Belongs to the monovalent cation:proton antiporter 2 (CPA2) transporter (TC 2.A.37) family.</text>
</comment>
<dbReference type="eggNOG" id="COG1226">
    <property type="taxonomic scope" value="Bacteria"/>
</dbReference>
<dbReference type="STRING" id="522772.Dacet_2462"/>
<dbReference type="PANTHER" id="PTHR42751">
    <property type="entry name" value="SODIUM/HYDROGEN EXCHANGER FAMILY/TRKA DOMAIN PROTEIN"/>
    <property type="match status" value="1"/>
</dbReference>
<dbReference type="InParanoid" id="D4H494"/>
<dbReference type="HOGENOM" id="CLU_005126_9_0_0"/>
<sequence>MEIPILADITYIFATAAVSLAICSKLKVPEILGYLITGVLLGPNGFSVIHALHEVEMMAEIGVVLLLFAVGLEFSLSHLLALKKPALLGGGFQVTVTALVTGGVVYIMSHGNLSLAIITGMIVSLSSTAIVLKVLAGRGEMDSPHGRLSTAVLIFQDIAVIPMMLLIPVMAGTGDNVYIDLGVTGAKAVFIVAAIFIGARTLVPKVLYYVAASKNRELFLLVVVLIGLGTASLTYKAGLSLALGAFLAGIMVSESGYGQQALSSVIPFKDIFTGFFFVSIGMLIDFQIYADHPVLILSTAVLILFGKSVISALSILILKYPLKTAVVTGLALGQVGEFSFIMAKTGVSAGVLDSQHYKFAVAVIVLTMAAAPFAIKYGDMIAQLIVKLPMSERLREGAQSIFTRPSETFEDHIVIVGYGLAGRQLAASCRREGVRFIAIEMNPETVKKEHGKGTNIMYGDASSIEVLEHAQLNTARAIAITVPDPVAVRKIVETARAEHPYIHIVARTRYALELSPLKKLGANAVISEEIESANKLVSEVMGRFDTEGKQVAADSIAGVDVRKITVPVASKCSGKNLRTLDLRYKYGVTVLSVTRGGRIMSNPSCDFTIIERDELLVMGGTKEINKFGGLLKAQG</sequence>
<accession>D4H494</accession>
<dbReference type="InterPro" id="IPR036721">
    <property type="entry name" value="RCK_C_sf"/>
</dbReference>
<dbReference type="Gene3D" id="3.30.70.1450">
    <property type="entry name" value="Regulator of K+ conductance, C-terminal domain"/>
    <property type="match status" value="1"/>
</dbReference>
<feature type="transmembrane region" description="Helical" evidence="8">
    <location>
        <begin position="87"/>
        <end position="107"/>
    </location>
</feature>
<evidence type="ECO:0000256" key="7">
    <source>
        <dbReference type="ARBA" id="ARBA00023136"/>
    </source>
</evidence>
<evidence type="ECO:0000256" key="3">
    <source>
        <dbReference type="ARBA" id="ARBA00022448"/>
    </source>
</evidence>
<evidence type="ECO:0000313" key="12">
    <source>
        <dbReference type="Proteomes" id="UP000002012"/>
    </source>
</evidence>
<feature type="domain" description="RCK N-terminal" evidence="9">
    <location>
        <begin position="410"/>
        <end position="527"/>
    </location>
</feature>
<dbReference type="Gene3D" id="1.20.1530.20">
    <property type="match status" value="1"/>
</dbReference>
<proteinExistence type="inferred from homology"/>
<dbReference type="PROSITE" id="PS51201">
    <property type="entry name" value="RCK_N"/>
    <property type="match status" value="1"/>
</dbReference>
<dbReference type="Pfam" id="PF00999">
    <property type="entry name" value="Na_H_Exchanger"/>
    <property type="match status" value="1"/>
</dbReference>
<keyword evidence="5 8" id="KW-0812">Transmembrane</keyword>
<dbReference type="InterPro" id="IPR003148">
    <property type="entry name" value="RCK_N"/>
</dbReference>
<dbReference type="RefSeq" id="WP_013011724.1">
    <property type="nucleotide sequence ID" value="NC_013943.1"/>
</dbReference>
<dbReference type="GO" id="GO:0008324">
    <property type="term" value="F:monoatomic cation transmembrane transporter activity"/>
    <property type="evidence" value="ECO:0007669"/>
    <property type="project" value="InterPro"/>
</dbReference>
<dbReference type="EMBL" id="CP001968">
    <property type="protein sequence ID" value="ADD69223.1"/>
    <property type="molecule type" value="Genomic_DNA"/>
</dbReference>
<keyword evidence="3" id="KW-0813">Transport</keyword>
<dbReference type="InterPro" id="IPR006153">
    <property type="entry name" value="Cation/H_exchanger_TM"/>
</dbReference>
<feature type="transmembrane region" description="Helical" evidence="8">
    <location>
        <begin position="58"/>
        <end position="80"/>
    </location>
</feature>
<keyword evidence="12" id="KW-1185">Reference proteome</keyword>
<keyword evidence="4" id="KW-0406">Ion transport</keyword>
<keyword evidence="7 8" id="KW-0472">Membrane</keyword>
<dbReference type="Proteomes" id="UP000002012">
    <property type="component" value="Chromosome"/>
</dbReference>
<dbReference type="KEGG" id="dap:Dacet_2462"/>
<feature type="transmembrane region" description="Helical" evidence="8">
    <location>
        <begin position="218"/>
        <end position="235"/>
    </location>
</feature>
<dbReference type="OrthoDB" id="9781411at2"/>
<dbReference type="InterPro" id="IPR036291">
    <property type="entry name" value="NAD(P)-bd_dom_sf"/>
</dbReference>
<keyword evidence="4" id="KW-0633">Potassium transport</keyword>
<dbReference type="SUPFAM" id="SSF116726">
    <property type="entry name" value="TrkA C-terminal domain-like"/>
    <property type="match status" value="1"/>
</dbReference>
<dbReference type="InterPro" id="IPR006037">
    <property type="entry name" value="RCK_C"/>
</dbReference>
<comment type="subcellular location">
    <subcellularLocation>
        <location evidence="1">Membrane</location>
        <topology evidence="1">Multi-pass membrane protein</topology>
    </subcellularLocation>
</comment>
<dbReference type="PaxDb" id="522772-Dacet_2462"/>
<evidence type="ECO:0000313" key="11">
    <source>
        <dbReference type="EMBL" id="ADD69223.1"/>
    </source>
</evidence>
<protein>
    <submittedName>
        <fullName evidence="11">Sodium/hydrogen exchanger</fullName>
    </submittedName>
</protein>
<feature type="transmembrane region" description="Helical" evidence="8">
    <location>
        <begin position="6"/>
        <end position="24"/>
    </location>
</feature>
<evidence type="ECO:0000259" key="9">
    <source>
        <dbReference type="PROSITE" id="PS51201"/>
    </source>
</evidence>
<organism evidence="11 12">
    <name type="scientific">Denitrovibrio acetiphilus (strain DSM 12809 / NBRC 114555 / N2460)</name>
    <dbReference type="NCBI Taxonomy" id="522772"/>
    <lineage>
        <taxon>Bacteria</taxon>
        <taxon>Pseudomonadati</taxon>
        <taxon>Deferribacterota</taxon>
        <taxon>Deferribacteres</taxon>
        <taxon>Deferribacterales</taxon>
        <taxon>Geovibrionaceae</taxon>
        <taxon>Denitrovibrio</taxon>
    </lineage>
</organism>
<dbReference type="PROSITE" id="PS51202">
    <property type="entry name" value="RCK_C"/>
    <property type="match status" value="1"/>
</dbReference>
<feature type="transmembrane region" description="Helical" evidence="8">
    <location>
        <begin position="148"/>
        <end position="171"/>
    </location>
</feature>
<dbReference type="PANTHER" id="PTHR42751:SF3">
    <property type="entry name" value="SODIUM_GLUTAMATE SYMPORTER"/>
    <property type="match status" value="1"/>
</dbReference>
<dbReference type="GO" id="GO:1902600">
    <property type="term" value="P:proton transmembrane transport"/>
    <property type="evidence" value="ECO:0007669"/>
    <property type="project" value="InterPro"/>
</dbReference>
<dbReference type="SUPFAM" id="SSF51735">
    <property type="entry name" value="NAD(P)-binding Rossmann-fold domains"/>
    <property type="match status" value="1"/>
</dbReference>
<dbReference type="Pfam" id="PF02254">
    <property type="entry name" value="TrkA_N"/>
    <property type="match status" value="1"/>
</dbReference>
<dbReference type="eggNOG" id="COG0475">
    <property type="taxonomic scope" value="Bacteria"/>
</dbReference>
<feature type="transmembrane region" description="Helical" evidence="8">
    <location>
        <begin position="295"/>
        <end position="318"/>
    </location>
</feature>
<name>D4H494_DENA2</name>
<evidence type="ECO:0000259" key="10">
    <source>
        <dbReference type="PROSITE" id="PS51202"/>
    </source>
</evidence>
<feature type="transmembrane region" description="Helical" evidence="8">
    <location>
        <begin position="31"/>
        <end position="52"/>
    </location>
</feature>
<feature type="transmembrane region" description="Helical" evidence="8">
    <location>
        <begin position="113"/>
        <end position="136"/>
    </location>
</feature>
<dbReference type="GO" id="GO:0015297">
    <property type="term" value="F:antiporter activity"/>
    <property type="evidence" value="ECO:0007669"/>
    <property type="project" value="InterPro"/>
</dbReference>
<evidence type="ECO:0000256" key="6">
    <source>
        <dbReference type="ARBA" id="ARBA00022989"/>
    </source>
</evidence>
<evidence type="ECO:0000256" key="1">
    <source>
        <dbReference type="ARBA" id="ARBA00004141"/>
    </source>
</evidence>
<reference evidence="11 12" key="1">
    <citation type="journal article" date="2010" name="Stand. Genomic Sci.">
        <title>Complete genome sequence of Denitrovibrio acetiphilus type strain (N2460).</title>
        <authorList>
            <person name="Kiss H."/>
            <person name="Lang E."/>
            <person name="Lapidus A."/>
            <person name="Copeland A."/>
            <person name="Nolan M."/>
            <person name="Glavina Del Rio T."/>
            <person name="Chen F."/>
            <person name="Lucas S."/>
            <person name="Tice H."/>
            <person name="Cheng J.F."/>
            <person name="Han C."/>
            <person name="Goodwin L."/>
            <person name="Pitluck S."/>
            <person name="Liolios K."/>
            <person name="Pati A."/>
            <person name="Ivanova N."/>
            <person name="Mavromatis K."/>
            <person name="Chen A."/>
            <person name="Palaniappan K."/>
            <person name="Land M."/>
            <person name="Hauser L."/>
            <person name="Chang Y.J."/>
            <person name="Jeffries C.D."/>
            <person name="Detter J.C."/>
            <person name="Brettin T."/>
            <person name="Spring S."/>
            <person name="Rohde M."/>
            <person name="Goker M."/>
            <person name="Woyke T."/>
            <person name="Bristow J."/>
            <person name="Eisen J.A."/>
            <person name="Markowitz V."/>
            <person name="Hugenholtz P."/>
            <person name="Kyrpides N.C."/>
            <person name="Klenk H.P."/>
        </authorList>
    </citation>
    <scope>NUCLEOTIDE SEQUENCE [LARGE SCALE GENOMIC DNA]</scope>
    <source>
        <strain evidence="12">DSM 12809 / NBRC 114555 / N2460</strain>
    </source>
</reference>
<evidence type="ECO:0000256" key="2">
    <source>
        <dbReference type="ARBA" id="ARBA00005551"/>
    </source>
</evidence>
<dbReference type="Pfam" id="PF02080">
    <property type="entry name" value="TrkA_C"/>
    <property type="match status" value="1"/>
</dbReference>
<evidence type="ECO:0000256" key="8">
    <source>
        <dbReference type="SAM" id="Phobius"/>
    </source>
</evidence>
<keyword evidence="4" id="KW-0630">Potassium</keyword>
<dbReference type="GO" id="GO:0006813">
    <property type="term" value="P:potassium ion transport"/>
    <property type="evidence" value="ECO:0007669"/>
    <property type="project" value="UniProtKB-KW"/>
</dbReference>
<feature type="domain" description="RCK C-terminal" evidence="10">
    <location>
        <begin position="549"/>
        <end position="633"/>
    </location>
</feature>
<gene>
    <name evidence="11" type="ordered locus">Dacet_2462</name>
</gene>
<evidence type="ECO:0000256" key="4">
    <source>
        <dbReference type="ARBA" id="ARBA00022538"/>
    </source>
</evidence>
<keyword evidence="6 8" id="KW-1133">Transmembrane helix</keyword>
<feature type="transmembrane region" description="Helical" evidence="8">
    <location>
        <begin position="355"/>
        <end position="375"/>
    </location>
</feature>
<feature type="transmembrane region" description="Helical" evidence="8">
    <location>
        <begin position="325"/>
        <end position="343"/>
    </location>
</feature>
<dbReference type="Gene3D" id="3.40.50.720">
    <property type="entry name" value="NAD(P)-binding Rossmann-like Domain"/>
    <property type="match status" value="1"/>
</dbReference>